<gene>
    <name evidence="1" type="ORF">MSHOH_1805</name>
</gene>
<accession>A0A0E3SFL0</accession>
<dbReference type="PATRIC" id="fig|1434110.4.peg.2291"/>
<dbReference type="SUPFAM" id="SSF50998">
    <property type="entry name" value="Quinoprotein alcohol dehydrogenase-like"/>
    <property type="match status" value="1"/>
</dbReference>
<dbReference type="EMBL" id="CP009516">
    <property type="protein sequence ID" value="AKB78288.1"/>
    <property type="molecule type" value="Genomic_DNA"/>
</dbReference>
<sequence>MDDIVVSVSITSDNGYLLTGRYNDSSSFVIDGSAFILKTDSEGNQRWIKTLSNCTLYSVQQTLDGGFIAAGVKNENAWVVKLAGDGESVEYEDASEGSFSQIKNCIYDVFPWLFSGIT</sequence>
<keyword evidence="2" id="KW-1185">Reference proteome</keyword>
<dbReference type="RefSeq" id="WP_048139215.1">
    <property type="nucleotide sequence ID" value="NZ_CP009516.1"/>
</dbReference>
<dbReference type="InterPro" id="IPR011047">
    <property type="entry name" value="Quinoprotein_ADH-like_sf"/>
</dbReference>
<dbReference type="OrthoDB" id="98274at2157"/>
<dbReference type="STRING" id="1434110.MSHOH_1805"/>
<dbReference type="KEGG" id="mhor:MSHOH_1805"/>
<dbReference type="Proteomes" id="UP000033101">
    <property type="component" value="Chromosome"/>
</dbReference>
<dbReference type="PANTHER" id="PTHR42754">
    <property type="entry name" value="ENDOGLUCANASE"/>
    <property type="match status" value="1"/>
</dbReference>
<name>A0A0E3SFL0_9EURY</name>
<evidence type="ECO:0000313" key="2">
    <source>
        <dbReference type="Proteomes" id="UP000033101"/>
    </source>
</evidence>
<dbReference type="AlphaFoldDB" id="A0A0E3SFL0"/>
<reference evidence="1 2" key="1">
    <citation type="submission" date="2014-07" db="EMBL/GenBank/DDBJ databases">
        <title>Methanogenic archaea and the global carbon cycle.</title>
        <authorList>
            <person name="Henriksen J.R."/>
            <person name="Luke J."/>
            <person name="Reinhart S."/>
            <person name="Benedict M.N."/>
            <person name="Youngblut N.D."/>
            <person name="Metcalf M.E."/>
            <person name="Whitaker R.J."/>
            <person name="Metcalf W.W."/>
        </authorList>
    </citation>
    <scope>NUCLEOTIDE SEQUENCE [LARGE SCALE GENOMIC DNA]</scope>
    <source>
        <strain evidence="1 2">HB-1</strain>
    </source>
</reference>
<protein>
    <submittedName>
        <fullName evidence="1">Uncharacterized protein</fullName>
    </submittedName>
</protein>
<proteinExistence type="predicted"/>
<dbReference type="GeneID" id="24831027"/>
<evidence type="ECO:0000313" key="1">
    <source>
        <dbReference type="EMBL" id="AKB78288.1"/>
    </source>
</evidence>
<organism evidence="1 2">
    <name type="scientific">Methanosarcina horonobensis HB-1 = JCM 15518</name>
    <dbReference type="NCBI Taxonomy" id="1434110"/>
    <lineage>
        <taxon>Archaea</taxon>
        <taxon>Methanobacteriati</taxon>
        <taxon>Methanobacteriota</taxon>
        <taxon>Stenosarchaea group</taxon>
        <taxon>Methanomicrobia</taxon>
        <taxon>Methanosarcinales</taxon>
        <taxon>Methanosarcinaceae</taxon>
        <taxon>Methanosarcina</taxon>
    </lineage>
</organism>
<dbReference type="PANTHER" id="PTHR42754:SF1">
    <property type="entry name" value="LIPOPROTEIN"/>
    <property type="match status" value="1"/>
</dbReference>
<dbReference type="HOGENOM" id="CLU_2067819_0_0_2"/>